<gene>
    <name evidence="6" type="ORF">HCJ96_08315</name>
</gene>
<dbReference type="Pfam" id="PF01339">
    <property type="entry name" value="CheB_methylest"/>
    <property type="match status" value="1"/>
</dbReference>
<dbReference type="InterPro" id="IPR000673">
    <property type="entry name" value="Sig_transdc_resp-reg_Me-estase"/>
</dbReference>
<comment type="catalytic activity">
    <reaction evidence="3">
        <text>[protein]-L-glutamate 5-O-methyl ester + H2O = L-glutamyl-[protein] + methanol + H(+)</text>
        <dbReference type="Rhea" id="RHEA:23236"/>
        <dbReference type="Rhea" id="RHEA-COMP:10208"/>
        <dbReference type="Rhea" id="RHEA-COMP:10311"/>
        <dbReference type="ChEBI" id="CHEBI:15377"/>
        <dbReference type="ChEBI" id="CHEBI:15378"/>
        <dbReference type="ChEBI" id="CHEBI:17790"/>
        <dbReference type="ChEBI" id="CHEBI:29973"/>
        <dbReference type="ChEBI" id="CHEBI:82795"/>
        <dbReference type="EC" id="3.1.1.61"/>
    </reaction>
</comment>
<organism evidence="6 7">
    <name type="scientific">Alteromonas ponticola</name>
    <dbReference type="NCBI Taxonomy" id="2720613"/>
    <lineage>
        <taxon>Bacteria</taxon>
        <taxon>Pseudomonadati</taxon>
        <taxon>Pseudomonadota</taxon>
        <taxon>Gammaproteobacteria</taxon>
        <taxon>Alteromonadales</taxon>
        <taxon>Alteromonadaceae</taxon>
        <taxon>Alteromonas/Salinimonas group</taxon>
        <taxon>Alteromonas</taxon>
    </lineage>
</organism>
<dbReference type="CDD" id="cd16433">
    <property type="entry name" value="CheB"/>
    <property type="match status" value="1"/>
</dbReference>
<accession>A0ABX1R0M3</accession>
<dbReference type="EC" id="3.1.1.61" evidence="2"/>
<evidence type="ECO:0000256" key="2">
    <source>
        <dbReference type="ARBA" id="ARBA00039140"/>
    </source>
</evidence>
<comment type="caution">
    <text evidence="6">The sequence shown here is derived from an EMBL/GenBank/DDBJ whole genome shotgun (WGS) entry which is preliminary data.</text>
</comment>
<keyword evidence="7" id="KW-1185">Reference proteome</keyword>
<protein>
    <recommendedName>
        <fullName evidence="2">protein-glutamate methylesterase</fullName>
        <ecNumber evidence="2">3.1.1.61</ecNumber>
    </recommendedName>
</protein>
<dbReference type="Proteomes" id="UP000709336">
    <property type="component" value="Unassembled WGS sequence"/>
</dbReference>
<evidence type="ECO:0000256" key="3">
    <source>
        <dbReference type="ARBA" id="ARBA00048267"/>
    </source>
</evidence>
<evidence type="ECO:0000313" key="6">
    <source>
        <dbReference type="EMBL" id="NMH60017.1"/>
    </source>
</evidence>
<reference evidence="6 7" key="1">
    <citation type="submission" date="2020-03" db="EMBL/GenBank/DDBJ databases">
        <title>Alteromonas ponticola sp. nov., isolated from seawater.</title>
        <authorList>
            <person name="Yoon J.-H."/>
            <person name="Kim Y.-O."/>
        </authorList>
    </citation>
    <scope>NUCLEOTIDE SEQUENCE [LARGE SCALE GENOMIC DNA]</scope>
    <source>
        <strain evidence="6 7">MYP5</strain>
    </source>
</reference>
<evidence type="ECO:0000256" key="1">
    <source>
        <dbReference type="ARBA" id="ARBA00022801"/>
    </source>
</evidence>
<dbReference type="RefSeq" id="WP_169210579.1">
    <property type="nucleotide sequence ID" value="NZ_JAATNW010000004.1"/>
</dbReference>
<dbReference type="EMBL" id="JAATNW010000004">
    <property type="protein sequence ID" value="NMH60017.1"/>
    <property type="molecule type" value="Genomic_DNA"/>
</dbReference>
<dbReference type="InterPro" id="IPR035909">
    <property type="entry name" value="CheB_C"/>
</dbReference>
<dbReference type="PANTHER" id="PTHR42872">
    <property type="entry name" value="PROTEIN-GLUTAMATE METHYLESTERASE/PROTEIN-GLUTAMINE GLUTAMINASE"/>
    <property type="match status" value="1"/>
</dbReference>
<feature type="domain" description="CheB-type methylesterase" evidence="5">
    <location>
        <begin position="9"/>
        <end position="190"/>
    </location>
</feature>
<dbReference type="Gene3D" id="3.40.50.180">
    <property type="entry name" value="Methylesterase CheB, C-terminal domain"/>
    <property type="match status" value="1"/>
</dbReference>
<comment type="caution">
    <text evidence="4">Lacks conserved residue(s) required for the propagation of feature annotation.</text>
</comment>
<proteinExistence type="predicted"/>
<dbReference type="SUPFAM" id="SSF52738">
    <property type="entry name" value="Methylesterase CheB, C-terminal domain"/>
    <property type="match status" value="1"/>
</dbReference>
<name>A0ABX1R0M3_9ALTE</name>
<dbReference type="PANTHER" id="PTHR42872:SF6">
    <property type="entry name" value="PROTEIN-GLUTAMATE METHYLESTERASE_PROTEIN-GLUTAMINE GLUTAMINASE"/>
    <property type="match status" value="1"/>
</dbReference>
<evidence type="ECO:0000259" key="5">
    <source>
        <dbReference type="PROSITE" id="PS50122"/>
    </source>
</evidence>
<keyword evidence="1" id="KW-0378">Hydrolase</keyword>
<sequence length="225" mass="25291">MTEVEGRYPAINPVFFIGASAGGVKALTYLASALPDDFPAPLFFLLHRRRKSNTKKELMLKILQNASALRVVVPEEGDVVKSGVIYLPREDMHIGIDDNRIMYSELPDDEEWRPSINYLFKSGAREYQNRAIAVLLTGKLNDGVEGLKETTYQGGITIAQSPDDAYEPYLPLNALLNDHPAFVLPLKDMAKLFCELAQHPFTEDQKQVWQDSALAANQIKQKLRE</sequence>
<evidence type="ECO:0000313" key="7">
    <source>
        <dbReference type="Proteomes" id="UP000709336"/>
    </source>
</evidence>
<evidence type="ECO:0000256" key="4">
    <source>
        <dbReference type="PROSITE-ProRule" id="PRU00050"/>
    </source>
</evidence>
<dbReference type="PROSITE" id="PS50122">
    <property type="entry name" value="CHEB"/>
    <property type="match status" value="1"/>
</dbReference>